<evidence type="ECO:0000259" key="4">
    <source>
        <dbReference type="PROSITE" id="PS01124"/>
    </source>
</evidence>
<dbReference type="Gene3D" id="1.10.10.60">
    <property type="entry name" value="Homeodomain-like"/>
    <property type="match status" value="2"/>
</dbReference>
<keyword evidence="6" id="KW-1185">Reference proteome</keyword>
<dbReference type="SMART" id="SM00342">
    <property type="entry name" value="HTH_ARAC"/>
    <property type="match status" value="1"/>
</dbReference>
<sequence>MSEKQALVIDCVDLPKRMSDPPILTSFQAGWRDIQLAHYRNSWLNLPEISSPRHIVIIPIGHRTYDVELGAEGRSETVSYREPDFSVGCIQIIPANLPHSLRSISLVQTMECIHFYLEPTFLAQVAYESVNPDRVELLLAPKEADLLIHQIGLALNASLEEDGVGSRFYADTMATALAAHLLRHYATRNHQFRDYEDGLSQQQLKQVVEYIQTHLGENLSLTDIANQLGMSQYYFCHLFKRSTGVSPHQYLIHQRVEQAKRLLKQTERTVTAIALDCGFANQSHFAKYFRQYTGMNPNQFRKL</sequence>
<gene>
    <name evidence="5" type="ORF">OXH18_14005</name>
</gene>
<accession>A0A9E8Z884</accession>
<dbReference type="PANTHER" id="PTHR46796">
    <property type="entry name" value="HTH-TYPE TRANSCRIPTIONAL ACTIVATOR RHAS-RELATED"/>
    <property type="match status" value="1"/>
</dbReference>
<dbReference type="InterPro" id="IPR018060">
    <property type="entry name" value="HTH_AraC"/>
</dbReference>
<dbReference type="InterPro" id="IPR050204">
    <property type="entry name" value="AraC_XylS_family_regulators"/>
</dbReference>
<dbReference type="InterPro" id="IPR018062">
    <property type="entry name" value="HTH_AraC-typ_CS"/>
</dbReference>
<keyword evidence="1" id="KW-0805">Transcription regulation</keyword>
<keyword evidence="3" id="KW-0804">Transcription</keyword>
<dbReference type="GO" id="GO:0043565">
    <property type="term" value="F:sequence-specific DNA binding"/>
    <property type="evidence" value="ECO:0007669"/>
    <property type="project" value="InterPro"/>
</dbReference>
<protein>
    <submittedName>
        <fullName evidence="5">AraC family transcriptional regulator</fullName>
    </submittedName>
</protein>
<evidence type="ECO:0000256" key="1">
    <source>
        <dbReference type="ARBA" id="ARBA00023015"/>
    </source>
</evidence>
<dbReference type="PROSITE" id="PS00041">
    <property type="entry name" value="HTH_ARAC_FAMILY_1"/>
    <property type="match status" value="1"/>
</dbReference>
<dbReference type="PRINTS" id="PR00032">
    <property type="entry name" value="HTHARAC"/>
</dbReference>
<organism evidence="5 6">
    <name type="scientific">Thermocoleostomius sinensis A174</name>
    <dbReference type="NCBI Taxonomy" id="2016057"/>
    <lineage>
        <taxon>Bacteria</taxon>
        <taxon>Bacillati</taxon>
        <taxon>Cyanobacteriota</taxon>
        <taxon>Cyanophyceae</taxon>
        <taxon>Oculatellales</taxon>
        <taxon>Oculatellaceae</taxon>
        <taxon>Thermocoleostomius</taxon>
    </lineage>
</organism>
<dbReference type="PANTHER" id="PTHR46796:SF6">
    <property type="entry name" value="ARAC SUBFAMILY"/>
    <property type="match status" value="1"/>
</dbReference>
<dbReference type="SUPFAM" id="SSF46689">
    <property type="entry name" value="Homeodomain-like"/>
    <property type="match status" value="2"/>
</dbReference>
<evidence type="ECO:0000313" key="6">
    <source>
        <dbReference type="Proteomes" id="UP001163152"/>
    </source>
</evidence>
<dbReference type="Pfam" id="PF12833">
    <property type="entry name" value="HTH_18"/>
    <property type="match status" value="1"/>
</dbReference>
<evidence type="ECO:0000313" key="5">
    <source>
        <dbReference type="EMBL" id="WAL58299.1"/>
    </source>
</evidence>
<keyword evidence="2" id="KW-0238">DNA-binding</keyword>
<dbReference type="KEGG" id="tsin:OXH18_14005"/>
<dbReference type="Proteomes" id="UP001163152">
    <property type="component" value="Chromosome"/>
</dbReference>
<dbReference type="InterPro" id="IPR009057">
    <property type="entry name" value="Homeodomain-like_sf"/>
</dbReference>
<dbReference type="PROSITE" id="PS01124">
    <property type="entry name" value="HTH_ARAC_FAMILY_2"/>
    <property type="match status" value="1"/>
</dbReference>
<dbReference type="GO" id="GO:0003700">
    <property type="term" value="F:DNA-binding transcription factor activity"/>
    <property type="evidence" value="ECO:0007669"/>
    <property type="project" value="InterPro"/>
</dbReference>
<evidence type="ECO:0000256" key="3">
    <source>
        <dbReference type="ARBA" id="ARBA00023163"/>
    </source>
</evidence>
<dbReference type="InterPro" id="IPR020449">
    <property type="entry name" value="Tscrpt_reg_AraC-type_HTH"/>
</dbReference>
<proteinExistence type="predicted"/>
<evidence type="ECO:0000256" key="2">
    <source>
        <dbReference type="ARBA" id="ARBA00023125"/>
    </source>
</evidence>
<name>A0A9E8Z884_9CYAN</name>
<dbReference type="AlphaFoldDB" id="A0A9E8Z884"/>
<reference evidence="5" key="1">
    <citation type="submission" date="2022-12" db="EMBL/GenBank/DDBJ databases">
        <title>Polyphasic identification of a Novel Hot-Spring Cyanobacterium Ocullathermofonsia sinensis gen nov. sp. nov. and Genomic Insights on its Adaptations to the Thermal Habitat.</title>
        <authorList>
            <person name="Daroch M."/>
            <person name="Tang J."/>
            <person name="Jiang Y."/>
        </authorList>
    </citation>
    <scope>NUCLEOTIDE SEQUENCE</scope>
    <source>
        <strain evidence="5">PKUAC-SCTA174</strain>
    </source>
</reference>
<dbReference type="RefSeq" id="WP_268607705.1">
    <property type="nucleotide sequence ID" value="NZ_CP113797.1"/>
</dbReference>
<dbReference type="EMBL" id="CP113797">
    <property type="protein sequence ID" value="WAL58299.1"/>
    <property type="molecule type" value="Genomic_DNA"/>
</dbReference>
<feature type="domain" description="HTH araC/xylS-type" evidence="4">
    <location>
        <begin position="205"/>
        <end position="303"/>
    </location>
</feature>